<reference evidence="11" key="1">
    <citation type="submission" date="2025-08" db="UniProtKB">
        <authorList>
            <consortium name="RefSeq"/>
        </authorList>
    </citation>
    <scope>IDENTIFICATION</scope>
    <source>
        <tissue evidence="11">Whole organism</tissue>
    </source>
</reference>
<dbReference type="GO" id="GO:0005634">
    <property type="term" value="C:nucleus"/>
    <property type="evidence" value="ECO:0007669"/>
    <property type="project" value="InterPro"/>
</dbReference>
<keyword evidence="10" id="KW-1185">Reference proteome</keyword>
<evidence type="ECO:0000256" key="1">
    <source>
        <dbReference type="ARBA" id="ARBA00022737"/>
    </source>
</evidence>
<dbReference type="InterPro" id="IPR000014">
    <property type="entry name" value="PAS"/>
</dbReference>
<keyword evidence="4" id="KW-0804">Transcription</keyword>
<dbReference type="GO" id="GO:0003700">
    <property type="term" value="F:DNA-binding transcription factor activity"/>
    <property type="evidence" value="ECO:0007669"/>
    <property type="project" value="InterPro"/>
</dbReference>
<dbReference type="PRINTS" id="PR00785">
    <property type="entry name" value="NCTRNSLOCATR"/>
</dbReference>
<dbReference type="Gene3D" id="4.10.280.10">
    <property type="entry name" value="Helix-loop-helix DNA-binding domain"/>
    <property type="match status" value="1"/>
</dbReference>
<dbReference type="SUPFAM" id="SSF55785">
    <property type="entry name" value="PYP-like sensor domain (PAS domain)"/>
    <property type="match status" value="1"/>
</dbReference>
<keyword evidence="1" id="KW-0677">Repeat</keyword>
<dbReference type="GO" id="GO:0005737">
    <property type="term" value="C:cytoplasm"/>
    <property type="evidence" value="ECO:0007669"/>
    <property type="project" value="InterPro"/>
</dbReference>
<dbReference type="InterPro" id="IPR011598">
    <property type="entry name" value="bHLH_dom"/>
</dbReference>
<dbReference type="GeneID" id="113217970"/>
<dbReference type="AlphaFoldDB" id="A0A6J1TM53"/>
<dbReference type="PROSITE" id="PS50112">
    <property type="entry name" value="PAS"/>
    <property type="match status" value="1"/>
</dbReference>
<feature type="region of interest" description="Disordered" evidence="7">
    <location>
        <begin position="548"/>
        <end position="568"/>
    </location>
</feature>
<dbReference type="Gene3D" id="3.30.450.20">
    <property type="entry name" value="PAS domain"/>
    <property type="match status" value="2"/>
</dbReference>
<evidence type="ECO:0000313" key="10">
    <source>
        <dbReference type="Proteomes" id="UP000504606"/>
    </source>
</evidence>
<dbReference type="InterPro" id="IPR001067">
    <property type="entry name" value="Nuc_translocat"/>
</dbReference>
<feature type="coiled-coil region" evidence="6">
    <location>
        <begin position="721"/>
        <end position="748"/>
    </location>
</feature>
<evidence type="ECO:0000256" key="4">
    <source>
        <dbReference type="ARBA" id="ARBA00023163"/>
    </source>
</evidence>
<evidence type="ECO:0000256" key="6">
    <source>
        <dbReference type="SAM" id="Coils"/>
    </source>
</evidence>
<dbReference type="SMART" id="SM00353">
    <property type="entry name" value="HLH"/>
    <property type="match status" value="1"/>
</dbReference>
<feature type="domain" description="PAS" evidence="8">
    <location>
        <begin position="367"/>
        <end position="418"/>
    </location>
</feature>
<dbReference type="RefSeq" id="XP_026293867.1">
    <property type="nucleotide sequence ID" value="XM_026438082.2"/>
</dbReference>
<dbReference type="SMART" id="SM00091">
    <property type="entry name" value="PAS"/>
    <property type="match status" value="2"/>
</dbReference>
<dbReference type="OrthoDB" id="7788762at2759"/>
<dbReference type="InterPro" id="IPR050933">
    <property type="entry name" value="Circadian_TF"/>
</dbReference>
<evidence type="ECO:0000256" key="7">
    <source>
        <dbReference type="SAM" id="MobiDB-lite"/>
    </source>
</evidence>
<organism evidence="10 11">
    <name type="scientific">Frankliniella occidentalis</name>
    <name type="common">Western flower thrips</name>
    <name type="synonym">Euthrips occidentalis</name>
    <dbReference type="NCBI Taxonomy" id="133901"/>
    <lineage>
        <taxon>Eukaryota</taxon>
        <taxon>Metazoa</taxon>
        <taxon>Ecdysozoa</taxon>
        <taxon>Arthropoda</taxon>
        <taxon>Hexapoda</taxon>
        <taxon>Insecta</taxon>
        <taxon>Pterygota</taxon>
        <taxon>Neoptera</taxon>
        <taxon>Paraneoptera</taxon>
        <taxon>Thysanoptera</taxon>
        <taxon>Terebrantia</taxon>
        <taxon>Thripoidea</taxon>
        <taxon>Thripidae</taxon>
        <taxon>Frankliniella</taxon>
    </lineage>
</organism>
<keyword evidence="5" id="KW-0539">Nucleus</keyword>
<dbReference type="SUPFAM" id="SSF47459">
    <property type="entry name" value="HLH, helix-loop-helix DNA-binding domain"/>
    <property type="match status" value="1"/>
</dbReference>
<keyword evidence="3" id="KW-0238">DNA-binding</keyword>
<dbReference type="PROSITE" id="PS50888">
    <property type="entry name" value="BHLH"/>
    <property type="match status" value="1"/>
</dbReference>
<dbReference type="GO" id="GO:0003677">
    <property type="term" value="F:DNA binding"/>
    <property type="evidence" value="ECO:0007669"/>
    <property type="project" value="UniProtKB-KW"/>
</dbReference>
<feature type="compositionally biased region" description="Low complexity" evidence="7">
    <location>
        <begin position="237"/>
        <end position="250"/>
    </location>
</feature>
<gene>
    <name evidence="11" type="primary">LOC113217970</name>
</gene>
<accession>A0A6J1TM53</accession>
<dbReference type="CDD" id="cd00130">
    <property type="entry name" value="PAS"/>
    <property type="match status" value="2"/>
</dbReference>
<name>A0A6J1TM53_FRAOC</name>
<feature type="compositionally biased region" description="Basic and acidic residues" evidence="7">
    <location>
        <begin position="512"/>
        <end position="527"/>
    </location>
</feature>
<feature type="domain" description="BHLH" evidence="9">
    <location>
        <begin position="82"/>
        <end position="135"/>
    </location>
</feature>
<evidence type="ECO:0000256" key="2">
    <source>
        <dbReference type="ARBA" id="ARBA00023015"/>
    </source>
</evidence>
<feature type="region of interest" description="Disordered" evidence="7">
    <location>
        <begin position="223"/>
        <end position="265"/>
    </location>
</feature>
<dbReference type="KEGG" id="foc:113217970"/>
<protein>
    <submittedName>
        <fullName evidence="11">Uncharacterized protein LOC113217970 isoform X1</fullName>
    </submittedName>
</protein>
<evidence type="ECO:0000259" key="8">
    <source>
        <dbReference type="PROSITE" id="PS50112"/>
    </source>
</evidence>
<feature type="compositionally biased region" description="Low complexity" evidence="7">
    <location>
        <begin position="559"/>
        <end position="568"/>
    </location>
</feature>
<dbReference type="Pfam" id="PF14598">
    <property type="entry name" value="PAS_11"/>
    <property type="match status" value="1"/>
</dbReference>
<dbReference type="InterPro" id="IPR036638">
    <property type="entry name" value="HLH_DNA-bd_sf"/>
</dbReference>
<dbReference type="PANTHER" id="PTHR23042">
    <property type="entry name" value="CIRCADIAN PROTEIN CLOCK/ARNT/BMAL/PAS"/>
    <property type="match status" value="1"/>
</dbReference>
<evidence type="ECO:0000256" key="3">
    <source>
        <dbReference type="ARBA" id="ARBA00023125"/>
    </source>
</evidence>
<keyword evidence="2" id="KW-0805">Transcription regulation</keyword>
<dbReference type="InterPro" id="IPR035965">
    <property type="entry name" value="PAS-like_dom_sf"/>
</dbReference>
<feature type="region of interest" description="Disordered" evidence="7">
    <location>
        <begin position="507"/>
        <end position="527"/>
    </location>
</feature>
<proteinExistence type="predicted"/>
<sequence length="761" mass="83070">MSWYLPPGHSGPGQQQGLPLVAAGGVMGAGATMGAMVPAMGARPVHDAELDALCMDHVGAGPTTPSSRDGRRDSDGGSGEQSCREARNKSEKARRDRVSNFINQLVTYLPILKGYGKKADKITILRVGANQVRMYKTSEQVYLAHGADVPAEIGEPLENMICEELNALFFVVNAAAKIVYVSKCEQHLGHTQVELFGQDMKKLIHKDDVEAFTSALKPDGDPQRTLLSIGLDDSSSDDTGTSTSMSSGQSSPPPTPSEVDVPRLKSERQMRNLRIRMQQKPVSRSDSPHFISMDLKGFIEVPAKLTVAGLAAAASQRSRGHRRKSTDNGPDEDVVFCFLASIVEPVAQITPFYSRPLNKYEYRTRHDCNGLIMHTDERIAFISGWLPSEVIGKNAFEYMAPDDRKIADIALQFMIENRLNGGSVYRLRTAAGGFVHLRTQGFLEAMEAIKDAQNSSEEAKQLLTFTCVNSLIDANEYNAEISALRRKFEPHLLAQLAGRSRATITELDEGADTSKQEVVRSSTTDHHGRASVLQMAGGDVRRGRKRITEGDSRSFNKRVCPSSPGVSGPSVPCASEGFSALPSGHDLHHLAGSSVIPDGVLASPGGHLAVLNQVQSPIHGLDQIFPNGILGRPDTIDQTAPAQAFPTESLTNNLFPEQDFPDTISILPEGCLGSLDTQDNPVNSDLLQQQYQLGDSLEAQQQAMSHQQQMLDNIPQSYPGLKVMKKELNKVKEEHQKQERRFQELHQTTIQHTQNLGSVNT</sequence>
<evidence type="ECO:0000313" key="11">
    <source>
        <dbReference type="RefSeq" id="XP_026293867.1"/>
    </source>
</evidence>
<evidence type="ECO:0000259" key="9">
    <source>
        <dbReference type="PROSITE" id="PS50888"/>
    </source>
</evidence>
<feature type="compositionally biased region" description="Basic and acidic residues" evidence="7">
    <location>
        <begin position="82"/>
        <end position="95"/>
    </location>
</feature>
<feature type="region of interest" description="Disordered" evidence="7">
    <location>
        <begin position="56"/>
        <end position="95"/>
    </location>
</feature>
<dbReference type="GO" id="GO:0046983">
    <property type="term" value="F:protein dimerization activity"/>
    <property type="evidence" value="ECO:0007669"/>
    <property type="project" value="InterPro"/>
</dbReference>
<dbReference type="Proteomes" id="UP000504606">
    <property type="component" value="Unplaced"/>
</dbReference>
<dbReference type="Pfam" id="PF00010">
    <property type="entry name" value="HLH"/>
    <property type="match status" value="1"/>
</dbReference>
<dbReference type="GO" id="GO:0005667">
    <property type="term" value="C:transcription regulator complex"/>
    <property type="evidence" value="ECO:0007669"/>
    <property type="project" value="InterPro"/>
</dbReference>
<keyword evidence="6" id="KW-0175">Coiled coil</keyword>
<evidence type="ECO:0000256" key="5">
    <source>
        <dbReference type="ARBA" id="ARBA00023242"/>
    </source>
</evidence>
<dbReference type="GO" id="GO:0045944">
    <property type="term" value="P:positive regulation of transcription by RNA polymerase II"/>
    <property type="evidence" value="ECO:0007669"/>
    <property type="project" value="UniProtKB-ARBA"/>
</dbReference>